<evidence type="ECO:0000259" key="2">
    <source>
        <dbReference type="Pfam" id="PF02517"/>
    </source>
</evidence>
<evidence type="ECO:0000313" key="4">
    <source>
        <dbReference type="Proteomes" id="UP000007039"/>
    </source>
</evidence>
<gene>
    <name evidence="3" type="ordered locus">Calni_1622</name>
</gene>
<evidence type="ECO:0000313" key="3">
    <source>
        <dbReference type="EMBL" id="ADR19529.1"/>
    </source>
</evidence>
<dbReference type="Proteomes" id="UP000007039">
    <property type="component" value="Chromosome"/>
</dbReference>
<keyword evidence="1" id="KW-1133">Transmembrane helix</keyword>
<keyword evidence="1" id="KW-0812">Transmembrane</keyword>
<keyword evidence="1" id="KW-0472">Membrane</keyword>
<dbReference type="STRING" id="768670.Calni_1622"/>
<dbReference type="OrthoDB" id="9805801at2"/>
<feature type="transmembrane region" description="Helical" evidence="1">
    <location>
        <begin position="110"/>
        <end position="128"/>
    </location>
</feature>
<reference evidence="3 4" key="2">
    <citation type="journal article" date="2011" name="Stand. Genomic Sci.">
        <title>Complete genome sequence of Calditerrivibrio nitroreducens type strain (Yu37-1).</title>
        <authorList>
            <person name="Pitluck S."/>
            <person name="Sikorski J."/>
            <person name="Zeytun A."/>
            <person name="Lapidus A."/>
            <person name="Nolan M."/>
            <person name="Lucas S."/>
            <person name="Hammon N."/>
            <person name="Deshpande S."/>
            <person name="Cheng J.F."/>
            <person name="Tapia R."/>
            <person name="Han C."/>
            <person name="Goodwin L."/>
            <person name="Liolios K."/>
            <person name="Pagani I."/>
            <person name="Ivanova N."/>
            <person name="Mavromatis K."/>
            <person name="Pati A."/>
            <person name="Chen A."/>
            <person name="Palaniappan K."/>
            <person name="Hauser L."/>
            <person name="Chang Y.J."/>
            <person name="Jeffries C.D."/>
            <person name="Detter J.C."/>
            <person name="Brambilla E."/>
            <person name="Djao O.D."/>
            <person name="Rohde M."/>
            <person name="Spring S."/>
            <person name="Goker M."/>
            <person name="Woyke T."/>
            <person name="Bristow J."/>
            <person name="Eisen J.A."/>
            <person name="Markowitz V."/>
            <person name="Hugenholtz P."/>
            <person name="Kyrpides N.C."/>
            <person name="Klenk H.P."/>
            <person name="Land M."/>
        </authorList>
    </citation>
    <scope>NUCLEOTIDE SEQUENCE [LARGE SCALE GENOMIC DNA]</scope>
    <source>
        <strain evidence="4">DSM 19672 / NBRC 101217 / Yu37-1</strain>
    </source>
</reference>
<dbReference type="GO" id="GO:0004175">
    <property type="term" value="F:endopeptidase activity"/>
    <property type="evidence" value="ECO:0007669"/>
    <property type="project" value="UniProtKB-ARBA"/>
</dbReference>
<dbReference type="EMBL" id="CP002347">
    <property type="protein sequence ID" value="ADR19529.1"/>
    <property type="molecule type" value="Genomic_DNA"/>
</dbReference>
<sequence length="220" mass="25667" precursor="true">MENSKTLVMENQKRFYVALEIVVVFLLIPLSFTFIVKTSPLFLILAGGLFSFGLLKKDDTFNIKNLYKFPDVKTEYLRLMIQVFIFTVILYLFMSNLLPDRLFYFLKKDFLKWVSIILVYGLLAVYPQEILYRVFVFHRYGGIFKNNKALVHLSAFLFAFGHILYLHPVSFLLSLVGGYLFSITYLRSGSVVLVYIEHFLYGFLLYTIGLGEYFYSGFLG</sequence>
<dbReference type="GO" id="GO:0080120">
    <property type="term" value="P:CAAX-box protein maturation"/>
    <property type="evidence" value="ECO:0007669"/>
    <property type="project" value="UniProtKB-ARBA"/>
</dbReference>
<organism evidence="3 4">
    <name type="scientific">Calditerrivibrio nitroreducens (strain DSM 19672 / NBRC 101217 / Yu37-1)</name>
    <dbReference type="NCBI Taxonomy" id="768670"/>
    <lineage>
        <taxon>Bacteria</taxon>
        <taxon>Pseudomonadati</taxon>
        <taxon>Deferribacterota</taxon>
        <taxon>Deferribacteres</taxon>
        <taxon>Deferribacterales</taxon>
        <taxon>Calditerrivibrionaceae</taxon>
    </lineage>
</organism>
<dbReference type="AlphaFoldDB" id="E4TFF6"/>
<dbReference type="Pfam" id="PF02517">
    <property type="entry name" value="Rce1-like"/>
    <property type="match status" value="1"/>
</dbReference>
<dbReference type="InterPro" id="IPR003675">
    <property type="entry name" value="Rce1/LyrA-like_dom"/>
</dbReference>
<keyword evidence="4" id="KW-1185">Reference proteome</keyword>
<dbReference type="HOGENOM" id="CLU_090980_0_0_0"/>
<reference key="1">
    <citation type="submission" date="2010-11" db="EMBL/GenBank/DDBJ databases">
        <title>The complete genome of chromosome of Calditerrivibrio nitroreducens DSM 19672.</title>
        <authorList>
            <consortium name="US DOE Joint Genome Institute (JGI-PGF)"/>
            <person name="Lucas S."/>
            <person name="Copeland A."/>
            <person name="Lapidus A."/>
            <person name="Bruce D."/>
            <person name="Goodwin L."/>
            <person name="Pitluck S."/>
            <person name="Kyrpides N."/>
            <person name="Mavromatis K."/>
            <person name="Ivanova N."/>
            <person name="Mikhailova N."/>
            <person name="Zeytun A."/>
            <person name="Brettin T."/>
            <person name="Detter J.C."/>
            <person name="Tapia R."/>
            <person name="Han C."/>
            <person name="Land M."/>
            <person name="Hauser L."/>
            <person name="Markowitz V."/>
            <person name="Cheng J.-F."/>
            <person name="Hugenholtz P."/>
            <person name="Woyke T."/>
            <person name="Wu D."/>
            <person name="Spring S."/>
            <person name="Schroeder M."/>
            <person name="Brambilla E."/>
            <person name="Klenk H.-P."/>
            <person name="Eisen J.A."/>
        </authorList>
    </citation>
    <scope>NUCLEOTIDE SEQUENCE [LARGE SCALE GENOMIC DNA]</scope>
    <source>
        <strain>DSM 19672</strain>
    </source>
</reference>
<dbReference type="KEGG" id="cni:Calni_1622"/>
<accession>E4TFF6</accession>
<dbReference type="eggNOG" id="COG1266">
    <property type="taxonomic scope" value="Bacteria"/>
</dbReference>
<feature type="transmembrane region" description="Helical" evidence="1">
    <location>
        <begin position="38"/>
        <end position="55"/>
    </location>
</feature>
<feature type="transmembrane region" description="Helical" evidence="1">
    <location>
        <begin position="76"/>
        <end position="98"/>
    </location>
</feature>
<feature type="transmembrane region" description="Helical" evidence="1">
    <location>
        <begin position="15"/>
        <end position="32"/>
    </location>
</feature>
<proteinExistence type="predicted"/>
<feature type="transmembrane region" description="Helical" evidence="1">
    <location>
        <begin position="199"/>
        <end position="218"/>
    </location>
</feature>
<name>E4TFF6_CALNY</name>
<feature type="domain" description="CAAX prenyl protease 2/Lysostaphin resistance protein A-like" evidence="2">
    <location>
        <begin position="113"/>
        <end position="203"/>
    </location>
</feature>
<evidence type="ECO:0000256" key="1">
    <source>
        <dbReference type="SAM" id="Phobius"/>
    </source>
</evidence>
<protein>
    <submittedName>
        <fullName evidence="3">Abortive infection protein</fullName>
    </submittedName>
</protein>